<dbReference type="GO" id="GO:0008725">
    <property type="term" value="F:DNA-3-methyladenine glycosylase activity"/>
    <property type="evidence" value="ECO:0007669"/>
    <property type="project" value="InterPro"/>
</dbReference>
<dbReference type="InterPro" id="IPR011257">
    <property type="entry name" value="DNA_glycosylase"/>
</dbReference>
<dbReference type="InterPro" id="IPR052891">
    <property type="entry name" value="DNA-3mA_glycosylase"/>
</dbReference>
<keyword evidence="1" id="KW-0479">Metal-binding</keyword>
<proteinExistence type="predicted"/>
<dbReference type="Proteomes" id="UP000243887">
    <property type="component" value="Unassembled WGS sequence"/>
</dbReference>
<reference evidence="3" key="1">
    <citation type="submission" date="2016-10" db="EMBL/GenBank/DDBJ databases">
        <authorList>
            <person name="Varghese N."/>
            <person name="Submissions S."/>
        </authorList>
    </citation>
    <scope>NUCLEOTIDE SEQUENCE [LARGE SCALE GENOMIC DNA]</scope>
    <source>
        <strain evidence="3">DSM 26542</strain>
    </source>
</reference>
<dbReference type="OrthoDB" id="9807664at2"/>
<feature type="binding site" evidence="1">
    <location>
        <position position="162"/>
    </location>
    <ligand>
        <name>Zn(2+)</name>
        <dbReference type="ChEBI" id="CHEBI:29105"/>
    </ligand>
</feature>
<gene>
    <name evidence="2" type="ORF">SAMN04487893_1139</name>
</gene>
<dbReference type="EMBL" id="FORU01000013">
    <property type="protein sequence ID" value="SFJ68428.1"/>
    <property type="molecule type" value="Genomic_DNA"/>
</dbReference>
<dbReference type="RefSeq" id="WP_090680050.1">
    <property type="nucleotide sequence ID" value="NZ_FORU01000013.1"/>
</dbReference>
<dbReference type="SUPFAM" id="SSF48150">
    <property type="entry name" value="DNA-glycosylase"/>
    <property type="match status" value="1"/>
</dbReference>
<feature type="binding site" evidence="1">
    <location>
        <position position="22"/>
    </location>
    <ligand>
        <name>Zn(2+)</name>
        <dbReference type="ChEBI" id="CHEBI:29105"/>
    </ligand>
</feature>
<sequence length="180" mass="21083">MNYCEFVASLDENSDNPNKHYHDNEYGFEIESDNALFGRLILEINQAGLSWTTILKKQDNFYKAYDEFDVEIVANYGQEDIERLLQDKGIIRNKLKVNAAVYNANRILELQKEYGSFKLWLESNGKISKDEWVSLFKKNFKFVGGEIVNEFLMSIGFLEGAHYPECDIYKKHIDCKPKWL</sequence>
<dbReference type="InterPro" id="IPR005019">
    <property type="entry name" value="Adenine_glyco"/>
</dbReference>
<dbReference type="Pfam" id="PF03352">
    <property type="entry name" value="Adenine_glyco"/>
    <property type="match status" value="1"/>
</dbReference>
<dbReference type="GO" id="GO:0046872">
    <property type="term" value="F:metal ion binding"/>
    <property type="evidence" value="ECO:0007669"/>
    <property type="project" value="UniProtKB-KW"/>
</dbReference>
<dbReference type="AlphaFoldDB" id="A0A1I3TB75"/>
<dbReference type="PANTHER" id="PTHR30037">
    <property type="entry name" value="DNA-3-METHYLADENINE GLYCOSYLASE 1"/>
    <property type="match status" value="1"/>
</dbReference>
<protein>
    <submittedName>
        <fullName evidence="2">DNA-3-methyladenine glycosylase I</fullName>
    </submittedName>
</protein>
<evidence type="ECO:0000313" key="3">
    <source>
        <dbReference type="Proteomes" id="UP000243887"/>
    </source>
</evidence>
<accession>A0A1I3TB75</accession>
<dbReference type="Gene3D" id="1.10.340.30">
    <property type="entry name" value="Hypothetical protein, domain 2"/>
    <property type="match status" value="1"/>
</dbReference>
<keyword evidence="3" id="KW-1185">Reference proteome</keyword>
<dbReference type="PANTHER" id="PTHR30037:SF4">
    <property type="entry name" value="DNA-3-METHYLADENINE GLYCOSYLASE I"/>
    <property type="match status" value="1"/>
</dbReference>
<organism evidence="2 3">
    <name type="scientific">Myroides guanonis</name>
    <dbReference type="NCBI Taxonomy" id="1150112"/>
    <lineage>
        <taxon>Bacteria</taxon>
        <taxon>Pseudomonadati</taxon>
        <taxon>Bacteroidota</taxon>
        <taxon>Flavobacteriia</taxon>
        <taxon>Flavobacteriales</taxon>
        <taxon>Flavobacteriaceae</taxon>
        <taxon>Myroides</taxon>
    </lineage>
</organism>
<evidence type="ECO:0000313" key="2">
    <source>
        <dbReference type="EMBL" id="SFJ68428.1"/>
    </source>
</evidence>
<dbReference type="STRING" id="1150112.SAMN04487893_1139"/>
<name>A0A1I3TB75_9FLAO</name>
<evidence type="ECO:0000256" key="1">
    <source>
        <dbReference type="PIRSR" id="PIRSR605019-1"/>
    </source>
</evidence>
<keyword evidence="1" id="KW-0862">Zinc</keyword>
<feature type="binding site" evidence="1">
    <location>
        <position position="166"/>
    </location>
    <ligand>
        <name>Zn(2+)</name>
        <dbReference type="ChEBI" id="CHEBI:29105"/>
    </ligand>
</feature>
<dbReference type="GO" id="GO:0006284">
    <property type="term" value="P:base-excision repair"/>
    <property type="evidence" value="ECO:0007669"/>
    <property type="project" value="InterPro"/>
</dbReference>
<feature type="binding site" evidence="1">
    <location>
        <position position="4"/>
    </location>
    <ligand>
        <name>Zn(2+)</name>
        <dbReference type="ChEBI" id="CHEBI:29105"/>
    </ligand>
</feature>